<dbReference type="InterPro" id="IPR000477">
    <property type="entry name" value="RT_dom"/>
</dbReference>
<sequence length="162" mass="18766">FDTLDHDLCLKAVSKHTDQRWILLYVERWLQAPLQRVDGTLAQRDRGTPQGSAISPLLANLFLHYAFDLWMGREFPSCPFERYADDGVIHCRSEAEAQRVLAALAERMAQVGLELHPDKTRIVYCKDTHRTGSHEHEQFTFLGYTFRPRSVRSRRGLFTSFS</sequence>
<dbReference type="SUPFAM" id="SSF56672">
    <property type="entry name" value="DNA/RNA polymerases"/>
    <property type="match status" value="1"/>
</dbReference>
<comment type="caution">
    <text evidence="2">The sequence shown here is derived from an EMBL/GenBank/DDBJ whole genome shotgun (WGS) entry which is preliminary data.</text>
</comment>
<keyword evidence="2" id="KW-0808">Transferase</keyword>
<keyword evidence="2" id="KW-0695">RNA-directed DNA polymerase</keyword>
<feature type="non-terminal residue" evidence="2">
    <location>
        <position position="162"/>
    </location>
</feature>
<gene>
    <name evidence="2" type="ORF">B2A_08925</name>
</gene>
<dbReference type="PROSITE" id="PS50878">
    <property type="entry name" value="RT_POL"/>
    <property type="match status" value="1"/>
</dbReference>
<dbReference type="InterPro" id="IPR051083">
    <property type="entry name" value="GrpII_Intron_Splice-Mob/Def"/>
</dbReference>
<keyword evidence="2" id="KW-0548">Nucleotidyltransferase</keyword>
<dbReference type="EMBL" id="AUZZ01006440">
    <property type="protein sequence ID" value="EQD46343.1"/>
    <property type="molecule type" value="Genomic_DNA"/>
</dbReference>
<feature type="domain" description="Reverse transcriptase" evidence="1">
    <location>
        <begin position="1"/>
        <end position="146"/>
    </location>
</feature>
<dbReference type="AlphaFoldDB" id="T0ZNU1"/>
<dbReference type="Pfam" id="PF00078">
    <property type="entry name" value="RVT_1"/>
    <property type="match status" value="1"/>
</dbReference>
<accession>T0ZNU1</accession>
<dbReference type="InterPro" id="IPR043128">
    <property type="entry name" value="Rev_trsase/Diguanyl_cyclase"/>
</dbReference>
<feature type="non-terminal residue" evidence="2">
    <location>
        <position position="1"/>
    </location>
</feature>
<dbReference type="EC" id="2.7.7.49" evidence="2"/>
<name>T0ZNU1_9ZZZZ</name>
<reference evidence="2" key="1">
    <citation type="submission" date="2013-08" db="EMBL/GenBank/DDBJ databases">
        <authorList>
            <person name="Mendez C."/>
            <person name="Richter M."/>
            <person name="Ferrer M."/>
            <person name="Sanchez J."/>
        </authorList>
    </citation>
    <scope>NUCLEOTIDE SEQUENCE</scope>
</reference>
<reference evidence="2" key="2">
    <citation type="journal article" date="2014" name="ISME J.">
        <title>Microbial stratification in low pH oxic and suboxic macroscopic growths along an acid mine drainage.</title>
        <authorList>
            <person name="Mendez-Garcia C."/>
            <person name="Mesa V."/>
            <person name="Sprenger R.R."/>
            <person name="Richter M."/>
            <person name="Diez M.S."/>
            <person name="Solano J."/>
            <person name="Bargiela R."/>
            <person name="Golyshina O.V."/>
            <person name="Manteca A."/>
            <person name="Ramos J.L."/>
            <person name="Gallego J.R."/>
            <person name="Llorente I."/>
            <person name="Martins Dos Santos V.A."/>
            <person name="Jensen O.N."/>
            <person name="Pelaez A.I."/>
            <person name="Sanchez J."/>
            <person name="Ferrer M."/>
        </authorList>
    </citation>
    <scope>NUCLEOTIDE SEQUENCE</scope>
</reference>
<dbReference type="PANTHER" id="PTHR34047:SF3">
    <property type="entry name" value="BLR2052 PROTEIN"/>
    <property type="match status" value="1"/>
</dbReference>
<evidence type="ECO:0000259" key="1">
    <source>
        <dbReference type="PROSITE" id="PS50878"/>
    </source>
</evidence>
<dbReference type="CDD" id="cd01651">
    <property type="entry name" value="RT_G2_intron"/>
    <property type="match status" value="1"/>
</dbReference>
<dbReference type="Gene3D" id="3.30.70.270">
    <property type="match status" value="1"/>
</dbReference>
<dbReference type="InterPro" id="IPR043502">
    <property type="entry name" value="DNA/RNA_pol_sf"/>
</dbReference>
<organism evidence="2">
    <name type="scientific">mine drainage metagenome</name>
    <dbReference type="NCBI Taxonomy" id="410659"/>
    <lineage>
        <taxon>unclassified sequences</taxon>
        <taxon>metagenomes</taxon>
        <taxon>ecological metagenomes</taxon>
    </lineage>
</organism>
<proteinExistence type="predicted"/>
<dbReference type="GO" id="GO:0003964">
    <property type="term" value="F:RNA-directed DNA polymerase activity"/>
    <property type="evidence" value="ECO:0007669"/>
    <property type="project" value="UniProtKB-KW"/>
</dbReference>
<dbReference type="PANTHER" id="PTHR34047">
    <property type="entry name" value="NUCLEAR INTRON MATURASE 1, MITOCHONDRIAL-RELATED"/>
    <property type="match status" value="1"/>
</dbReference>
<evidence type="ECO:0000313" key="2">
    <source>
        <dbReference type="EMBL" id="EQD46343.1"/>
    </source>
</evidence>
<protein>
    <submittedName>
        <fullName evidence="2">RNA-directed DNA polymerase (Reverse transcriptase)</fullName>
        <ecNumber evidence="2">2.7.7.49</ecNumber>
    </submittedName>
</protein>